<dbReference type="InterPro" id="IPR027443">
    <property type="entry name" value="IPNS-like_sf"/>
</dbReference>
<reference evidence="8" key="2">
    <citation type="journal article" date="2017" name="J. Anim. Genet.">
        <title>Multiple reference genome sequences of hot pepper reveal the massive evolution of plant disease resistance genes by retroduplication.</title>
        <authorList>
            <person name="Kim S."/>
            <person name="Park J."/>
            <person name="Yeom S.-I."/>
            <person name="Kim Y.-M."/>
            <person name="Seo E."/>
            <person name="Kim K.-T."/>
            <person name="Kim M.-S."/>
            <person name="Lee J.M."/>
            <person name="Cheong K."/>
            <person name="Shin H.-S."/>
            <person name="Kim S.-B."/>
            <person name="Han K."/>
            <person name="Lee J."/>
            <person name="Park M."/>
            <person name="Lee H.-A."/>
            <person name="Lee H.-Y."/>
            <person name="Lee Y."/>
            <person name="Oh S."/>
            <person name="Lee J.H."/>
            <person name="Choi E."/>
            <person name="Choi E."/>
            <person name="Lee S.E."/>
            <person name="Jeon J."/>
            <person name="Kim H."/>
            <person name="Choi G."/>
            <person name="Song H."/>
            <person name="Lee J."/>
            <person name="Lee S.-C."/>
            <person name="Kwon J.-K."/>
            <person name="Lee H.-Y."/>
            <person name="Koo N."/>
            <person name="Hong Y."/>
            <person name="Kim R.W."/>
            <person name="Kang W.-H."/>
            <person name="Huh J.H."/>
            <person name="Kang B.-C."/>
            <person name="Yang T.-J."/>
            <person name="Lee Y.-H."/>
            <person name="Bennetzen J.L."/>
            <person name="Choi D."/>
        </authorList>
    </citation>
    <scope>NUCLEOTIDE SEQUENCE [LARGE SCALE GENOMIC DNA]</scope>
    <source>
        <strain evidence="8">cv. PBC81</strain>
    </source>
</reference>
<dbReference type="Pfam" id="PF14226">
    <property type="entry name" value="DIOX_N"/>
    <property type="match status" value="1"/>
</dbReference>
<keyword evidence="3" id="KW-0560">Oxidoreductase</keyword>
<evidence type="ECO:0000259" key="6">
    <source>
        <dbReference type="Pfam" id="PF14226"/>
    </source>
</evidence>
<dbReference type="STRING" id="33114.A0A2G2W188"/>
<dbReference type="InterPro" id="IPR026992">
    <property type="entry name" value="DIOX_N"/>
</dbReference>
<evidence type="ECO:0000256" key="4">
    <source>
        <dbReference type="ARBA" id="ARBA00023004"/>
    </source>
</evidence>
<dbReference type="Gene3D" id="2.60.120.330">
    <property type="entry name" value="B-lactam Antibiotic, Isopenicillin N Synthase, Chain"/>
    <property type="match status" value="2"/>
</dbReference>
<keyword evidence="1" id="KW-0479">Metal-binding</keyword>
<feature type="compositionally biased region" description="Basic and acidic residues" evidence="5">
    <location>
        <begin position="252"/>
        <end position="262"/>
    </location>
</feature>
<organism evidence="7 8">
    <name type="scientific">Capsicum baccatum</name>
    <name type="common">Peruvian pepper</name>
    <dbReference type="NCBI Taxonomy" id="33114"/>
    <lineage>
        <taxon>Eukaryota</taxon>
        <taxon>Viridiplantae</taxon>
        <taxon>Streptophyta</taxon>
        <taxon>Embryophyta</taxon>
        <taxon>Tracheophyta</taxon>
        <taxon>Spermatophyta</taxon>
        <taxon>Magnoliopsida</taxon>
        <taxon>eudicotyledons</taxon>
        <taxon>Gunneridae</taxon>
        <taxon>Pentapetalae</taxon>
        <taxon>asterids</taxon>
        <taxon>lamiids</taxon>
        <taxon>Solanales</taxon>
        <taxon>Solanaceae</taxon>
        <taxon>Solanoideae</taxon>
        <taxon>Capsiceae</taxon>
        <taxon>Capsicum</taxon>
    </lineage>
</organism>
<keyword evidence="7" id="KW-0223">Dioxygenase</keyword>
<dbReference type="EMBL" id="MLFT02000009">
    <property type="protein sequence ID" value="PHT38996.1"/>
    <property type="molecule type" value="Genomic_DNA"/>
</dbReference>
<keyword evidence="8" id="KW-1185">Reference proteome</keyword>
<feature type="domain" description="Non-haem dioxygenase N-terminal" evidence="6">
    <location>
        <begin position="66"/>
        <end position="171"/>
    </location>
</feature>
<comment type="caution">
    <text evidence="7">The sequence shown here is derived from an EMBL/GenBank/DDBJ whole genome shotgun (WGS) entry which is preliminary data.</text>
</comment>
<dbReference type="GO" id="GO:0031418">
    <property type="term" value="F:L-ascorbic acid binding"/>
    <property type="evidence" value="ECO:0007669"/>
    <property type="project" value="UniProtKB-KW"/>
</dbReference>
<keyword evidence="4" id="KW-0408">Iron</keyword>
<accession>A0A2G2W188</accession>
<name>A0A2G2W188_CAPBA</name>
<evidence type="ECO:0000256" key="3">
    <source>
        <dbReference type="ARBA" id="ARBA00023002"/>
    </source>
</evidence>
<proteinExistence type="predicted"/>
<protein>
    <submittedName>
        <fullName evidence="7">2-oxoacid dependent dioxygenase</fullName>
    </submittedName>
</protein>
<evidence type="ECO:0000313" key="8">
    <source>
        <dbReference type="Proteomes" id="UP000224567"/>
    </source>
</evidence>
<evidence type="ECO:0000256" key="1">
    <source>
        <dbReference type="ARBA" id="ARBA00022723"/>
    </source>
</evidence>
<dbReference type="AlphaFoldDB" id="A0A2G2W188"/>
<dbReference type="PANTHER" id="PTHR10209:SF819">
    <property type="entry name" value="DESACETOXYVINDOLINE 4-HYDROXYLASE"/>
    <property type="match status" value="1"/>
</dbReference>
<dbReference type="OrthoDB" id="288590at2759"/>
<feature type="region of interest" description="Disordered" evidence="5">
    <location>
        <begin position="227"/>
        <end position="262"/>
    </location>
</feature>
<sequence>MEELNKMIAQTSEYDWERELQAFDDSKAGVKGLLDAGVESLPRIFLHNQYVAEKQSDSEMVTKFSIPVIDFEGLGKSAAQRADIVRRIKDACENWGFFQVVHHEIPLRVMEKVIEGVRHFHEQNFEVKKEFYSRDVTTKFSYNSNFDLHKARAANWRDTLSCVFAPNAPDPKEMAKLITNDKFKSVHHRVLATNAGPRISMASLFIMNFQEGSGSGLCGPIKELLSNENPPMYRDTSRKEASKMAGSNNGRSRLDDSSEYDRKSEVQAFDDSKVGVKGILDAGVTKLPRMFLNNQPVIENKLDSDAATKFSIPVIDFEGLRKNAAQRADIV</sequence>
<dbReference type="SUPFAM" id="SSF51197">
    <property type="entry name" value="Clavaminate synthase-like"/>
    <property type="match status" value="2"/>
</dbReference>
<evidence type="ECO:0000256" key="2">
    <source>
        <dbReference type="ARBA" id="ARBA00022896"/>
    </source>
</evidence>
<gene>
    <name evidence="7" type="ORF">CQW23_22569</name>
</gene>
<dbReference type="GO" id="GO:0016706">
    <property type="term" value="F:2-oxoglutarate-dependent dioxygenase activity"/>
    <property type="evidence" value="ECO:0007669"/>
    <property type="project" value="UniProtKB-ARBA"/>
</dbReference>
<evidence type="ECO:0000256" key="5">
    <source>
        <dbReference type="SAM" id="MobiDB-lite"/>
    </source>
</evidence>
<dbReference type="Proteomes" id="UP000224567">
    <property type="component" value="Unassembled WGS sequence"/>
</dbReference>
<dbReference type="PANTHER" id="PTHR10209">
    <property type="entry name" value="OXIDOREDUCTASE, 2OG-FE II OXYGENASE FAMILY PROTEIN"/>
    <property type="match status" value="1"/>
</dbReference>
<keyword evidence="2" id="KW-0847">Vitamin C</keyword>
<evidence type="ECO:0000313" key="7">
    <source>
        <dbReference type="EMBL" id="PHT38996.1"/>
    </source>
</evidence>
<dbReference type="GO" id="GO:0046872">
    <property type="term" value="F:metal ion binding"/>
    <property type="evidence" value="ECO:0007669"/>
    <property type="project" value="UniProtKB-KW"/>
</dbReference>
<reference evidence="7 8" key="1">
    <citation type="journal article" date="2017" name="Genome Biol.">
        <title>New reference genome sequences of hot pepper reveal the massive evolution of plant disease-resistance genes by retroduplication.</title>
        <authorList>
            <person name="Kim S."/>
            <person name="Park J."/>
            <person name="Yeom S.I."/>
            <person name="Kim Y.M."/>
            <person name="Seo E."/>
            <person name="Kim K.T."/>
            <person name="Kim M.S."/>
            <person name="Lee J.M."/>
            <person name="Cheong K."/>
            <person name="Shin H.S."/>
            <person name="Kim S.B."/>
            <person name="Han K."/>
            <person name="Lee J."/>
            <person name="Park M."/>
            <person name="Lee H.A."/>
            <person name="Lee H.Y."/>
            <person name="Lee Y."/>
            <person name="Oh S."/>
            <person name="Lee J.H."/>
            <person name="Choi E."/>
            <person name="Choi E."/>
            <person name="Lee S.E."/>
            <person name="Jeon J."/>
            <person name="Kim H."/>
            <person name="Choi G."/>
            <person name="Song H."/>
            <person name="Lee J."/>
            <person name="Lee S.C."/>
            <person name="Kwon J.K."/>
            <person name="Lee H.Y."/>
            <person name="Koo N."/>
            <person name="Hong Y."/>
            <person name="Kim R.W."/>
            <person name="Kang W.H."/>
            <person name="Huh J.H."/>
            <person name="Kang B.C."/>
            <person name="Yang T.J."/>
            <person name="Lee Y.H."/>
            <person name="Bennetzen J.L."/>
            <person name="Choi D."/>
        </authorList>
    </citation>
    <scope>NUCLEOTIDE SEQUENCE [LARGE SCALE GENOMIC DNA]</scope>
    <source>
        <strain evidence="8">cv. PBC81</strain>
    </source>
</reference>